<keyword evidence="8" id="KW-1185">Reference proteome</keyword>
<accession>A0A7X6IA67</accession>
<feature type="domain" description="NfeD-like C-terminal" evidence="6">
    <location>
        <begin position="85"/>
        <end position="143"/>
    </location>
</feature>
<sequence>MDIELWQLWIVAAMGLFIAELLTPGFFTAAIGMGCLAAGLAHWMGWVIEVQITVLFTVTLLVFLMLRPLFLKYLDSKTRIKTNTEALIGKQGYVLEKIDPIAHSGRIIVGGEDWKGVSIDDAVIEPKTRVEVVRIDGTHLIVKQISKREDI</sequence>
<evidence type="ECO:0000259" key="6">
    <source>
        <dbReference type="Pfam" id="PF01957"/>
    </source>
</evidence>
<feature type="transmembrane region" description="Helical" evidence="5">
    <location>
        <begin position="52"/>
        <end position="71"/>
    </location>
</feature>
<dbReference type="AlphaFoldDB" id="A0A7X6IA67"/>
<keyword evidence="4 5" id="KW-0472">Membrane</keyword>
<evidence type="ECO:0000256" key="4">
    <source>
        <dbReference type="ARBA" id="ARBA00023136"/>
    </source>
</evidence>
<comment type="caution">
    <text evidence="7">The sequence shown here is derived from an EMBL/GenBank/DDBJ whole genome shotgun (WGS) entry which is preliminary data.</text>
</comment>
<dbReference type="Pfam" id="PF01957">
    <property type="entry name" value="NfeD"/>
    <property type="match status" value="1"/>
</dbReference>
<comment type="subcellular location">
    <subcellularLocation>
        <location evidence="1">Membrane</location>
        <topology evidence="1">Multi-pass membrane protein</topology>
    </subcellularLocation>
</comment>
<dbReference type="EMBL" id="VTOW01000001">
    <property type="protein sequence ID" value="NKE70176.1"/>
    <property type="molecule type" value="Genomic_DNA"/>
</dbReference>
<dbReference type="RefSeq" id="WP_168058439.1">
    <property type="nucleotide sequence ID" value="NZ_VTOW01000001.1"/>
</dbReference>
<dbReference type="SUPFAM" id="SSF141322">
    <property type="entry name" value="NfeD domain-like"/>
    <property type="match status" value="1"/>
</dbReference>
<keyword evidence="3 5" id="KW-1133">Transmembrane helix</keyword>
<feature type="transmembrane region" description="Helical" evidence="5">
    <location>
        <begin position="6"/>
        <end position="22"/>
    </location>
</feature>
<protein>
    <submittedName>
        <fullName evidence="7">NfeD family protein</fullName>
    </submittedName>
</protein>
<dbReference type="InterPro" id="IPR012340">
    <property type="entry name" value="NA-bd_OB-fold"/>
</dbReference>
<evidence type="ECO:0000256" key="1">
    <source>
        <dbReference type="ARBA" id="ARBA00004141"/>
    </source>
</evidence>
<name>A0A7X6IA67_9BACT</name>
<keyword evidence="2 5" id="KW-0812">Transmembrane</keyword>
<dbReference type="Proteomes" id="UP000534783">
    <property type="component" value="Unassembled WGS sequence"/>
</dbReference>
<evidence type="ECO:0000256" key="5">
    <source>
        <dbReference type="SAM" id="Phobius"/>
    </source>
</evidence>
<dbReference type="Gene3D" id="2.40.50.140">
    <property type="entry name" value="Nucleic acid-binding proteins"/>
    <property type="match status" value="1"/>
</dbReference>
<reference evidence="7 8" key="1">
    <citation type="journal article" date="2020" name="Nature">
        <title>Bacterial chemolithoautotrophy via manganese oxidation.</title>
        <authorList>
            <person name="Yu H."/>
            <person name="Leadbetter J.R."/>
        </authorList>
    </citation>
    <scope>NUCLEOTIDE SEQUENCE [LARGE SCALE GENOMIC DNA]</scope>
    <source>
        <strain evidence="7 8">Mn-1</strain>
    </source>
</reference>
<evidence type="ECO:0000256" key="3">
    <source>
        <dbReference type="ARBA" id="ARBA00022989"/>
    </source>
</evidence>
<dbReference type="InterPro" id="IPR002810">
    <property type="entry name" value="NfeD-like_C"/>
</dbReference>
<dbReference type="PANTHER" id="PTHR33507:SF3">
    <property type="entry name" value="INNER MEMBRANE PROTEIN YBBJ"/>
    <property type="match status" value="1"/>
</dbReference>
<evidence type="ECO:0000256" key="2">
    <source>
        <dbReference type="ARBA" id="ARBA00022692"/>
    </source>
</evidence>
<gene>
    <name evidence="7" type="ORF">MNODULE_05390</name>
</gene>
<organism evidence="7 8">
    <name type="scientific">Candidatus Manganitrophus noduliformans</name>
    <dbReference type="NCBI Taxonomy" id="2606439"/>
    <lineage>
        <taxon>Bacteria</taxon>
        <taxon>Pseudomonadati</taxon>
        <taxon>Nitrospirota</taxon>
        <taxon>Nitrospiria</taxon>
        <taxon>Candidatus Troglogloeales</taxon>
        <taxon>Candidatus Manganitrophaceae</taxon>
        <taxon>Candidatus Manganitrophus</taxon>
    </lineage>
</organism>
<dbReference type="PANTHER" id="PTHR33507">
    <property type="entry name" value="INNER MEMBRANE PROTEIN YBBJ"/>
    <property type="match status" value="1"/>
</dbReference>
<evidence type="ECO:0000313" key="7">
    <source>
        <dbReference type="EMBL" id="NKE70176.1"/>
    </source>
</evidence>
<proteinExistence type="predicted"/>
<evidence type="ECO:0000313" key="8">
    <source>
        <dbReference type="Proteomes" id="UP000534783"/>
    </source>
</evidence>
<dbReference type="InterPro" id="IPR052165">
    <property type="entry name" value="Membrane_assoc_protease"/>
</dbReference>
<dbReference type="GO" id="GO:0005886">
    <property type="term" value="C:plasma membrane"/>
    <property type="evidence" value="ECO:0007669"/>
    <property type="project" value="TreeGrafter"/>
</dbReference>